<feature type="transmembrane region" description="Helical" evidence="6">
    <location>
        <begin position="90"/>
        <end position="108"/>
    </location>
</feature>
<dbReference type="EMBL" id="PDJC01000001">
    <property type="protein sequence ID" value="PFG18297.1"/>
    <property type="molecule type" value="Genomic_DNA"/>
</dbReference>
<evidence type="ECO:0000256" key="2">
    <source>
        <dbReference type="ARBA" id="ARBA00022475"/>
    </source>
</evidence>
<dbReference type="Proteomes" id="UP000226079">
    <property type="component" value="Unassembled WGS sequence"/>
</dbReference>
<feature type="transmembrane region" description="Helical" evidence="6">
    <location>
        <begin position="114"/>
        <end position="133"/>
    </location>
</feature>
<feature type="transmembrane region" description="Helical" evidence="6">
    <location>
        <begin position="288"/>
        <end position="307"/>
    </location>
</feature>
<dbReference type="PANTHER" id="PTHR35007:SF1">
    <property type="entry name" value="PILUS ASSEMBLY PROTEIN"/>
    <property type="match status" value="1"/>
</dbReference>
<comment type="caution">
    <text evidence="8">The sequence shown here is derived from an EMBL/GenBank/DDBJ whole genome shotgun (WGS) entry which is preliminary data.</text>
</comment>
<dbReference type="PANTHER" id="PTHR35007">
    <property type="entry name" value="INTEGRAL MEMBRANE PROTEIN-RELATED"/>
    <property type="match status" value="1"/>
</dbReference>
<evidence type="ECO:0000313" key="8">
    <source>
        <dbReference type="EMBL" id="PFG18297.1"/>
    </source>
</evidence>
<dbReference type="OrthoDB" id="597333at2"/>
<keyword evidence="2" id="KW-1003">Cell membrane</keyword>
<dbReference type="GO" id="GO:0005886">
    <property type="term" value="C:plasma membrane"/>
    <property type="evidence" value="ECO:0007669"/>
    <property type="project" value="UniProtKB-SubCell"/>
</dbReference>
<dbReference type="Pfam" id="PF00482">
    <property type="entry name" value="T2SSF"/>
    <property type="match status" value="1"/>
</dbReference>
<name>A0A2A9CV34_9ACTN</name>
<protein>
    <submittedName>
        <fullName evidence="8">Tight adherence protein B</fullName>
    </submittedName>
</protein>
<evidence type="ECO:0000256" key="4">
    <source>
        <dbReference type="ARBA" id="ARBA00022989"/>
    </source>
</evidence>
<feature type="transmembrane region" description="Helical" evidence="6">
    <location>
        <begin position="256"/>
        <end position="276"/>
    </location>
</feature>
<dbReference type="Gene3D" id="1.20.81.30">
    <property type="entry name" value="Type II secretion system (T2SS), domain F"/>
    <property type="match status" value="1"/>
</dbReference>
<sequence length="315" mass="33775">MTGFLGSSQALTVGSILLGLAAILVFVLLLLPSNRLPIERRRFNPDERDAGITKLADRATDLVGRFLGARADGPNEVLVEAGINMPLKEIVVIVGAGSLAGFAFGLVVGQLLLAIVLALVVPILGRMVFSVLAERRRKKFEGQLSETLQMLAGSLRAGYSLPQAIATVAQEGEEPTSSEFTRVTNEVRVGRSLTESLDDVAVRMRNEDFYWVTQAIGINREVGGNLAEVLDNVSSTIRGRSEIKRQVAALAADGKLSAIILMLLPFVVSLFLAILSPAYIGRLVSSPVGWMMVGSGVVMLAIGGFWLSKLINIKF</sequence>
<evidence type="ECO:0000256" key="6">
    <source>
        <dbReference type="SAM" id="Phobius"/>
    </source>
</evidence>
<feature type="domain" description="Type II secretion system protein GspF" evidence="7">
    <location>
        <begin position="148"/>
        <end position="272"/>
    </location>
</feature>
<keyword evidence="9" id="KW-1185">Reference proteome</keyword>
<dbReference type="InterPro" id="IPR018076">
    <property type="entry name" value="T2SS_GspF_dom"/>
</dbReference>
<comment type="subcellular location">
    <subcellularLocation>
        <location evidence="1">Cell membrane</location>
        <topology evidence="1">Multi-pass membrane protein</topology>
    </subcellularLocation>
</comment>
<evidence type="ECO:0000256" key="5">
    <source>
        <dbReference type="ARBA" id="ARBA00023136"/>
    </source>
</evidence>
<dbReference type="AlphaFoldDB" id="A0A2A9CV34"/>
<keyword evidence="4 6" id="KW-1133">Transmembrane helix</keyword>
<dbReference type="InterPro" id="IPR042094">
    <property type="entry name" value="T2SS_GspF_sf"/>
</dbReference>
<dbReference type="RefSeq" id="WP_098461666.1">
    <property type="nucleotide sequence ID" value="NZ_PDJC01000001.1"/>
</dbReference>
<feature type="transmembrane region" description="Helical" evidence="6">
    <location>
        <begin position="12"/>
        <end position="31"/>
    </location>
</feature>
<reference evidence="8 9" key="1">
    <citation type="submission" date="2017-10" db="EMBL/GenBank/DDBJ databases">
        <title>Sequencing the genomes of 1000 actinobacteria strains.</title>
        <authorList>
            <person name="Klenk H.-P."/>
        </authorList>
    </citation>
    <scope>NUCLEOTIDE SEQUENCE [LARGE SCALE GENOMIC DNA]</scope>
    <source>
        <strain evidence="8 9">DSM 15597</strain>
    </source>
</reference>
<organism evidence="8 9">
    <name type="scientific">Propionicimonas paludicola</name>
    <dbReference type="NCBI Taxonomy" id="185243"/>
    <lineage>
        <taxon>Bacteria</taxon>
        <taxon>Bacillati</taxon>
        <taxon>Actinomycetota</taxon>
        <taxon>Actinomycetes</taxon>
        <taxon>Propionibacteriales</taxon>
        <taxon>Nocardioidaceae</taxon>
        <taxon>Propionicimonas</taxon>
    </lineage>
</organism>
<evidence type="ECO:0000259" key="7">
    <source>
        <dbReference type="Pfam" id="PF00482"/>
    </source>
</evidence>
<keyword evidence="5 6" id="KW-0472">Membrane</keyword>
<evidence type="ECO:0000313" key="9">
    <source>
        <dbReference type="Proteomes" id="UP000226079"/>
    </source>
</evidence>
<accession>A0A2A9CV34</accession>
<keyword evidence="3 6" id="KW-0812">Transmembrane</keyword>
<evidence type="ECO:0000256" key="3">
    <source>
        <dbReference type="ARBA" id="ARBA00022692"/>
    </source>
</evidence>
<evidence type="ECO:0000256" key="1">
    <source>
        <dbReference type="ARBA" id="ARBA00004651"/>
    </source>
</evidence>
<gene>
    <name evidence="8" type="ORF">ATK74_2881</name>
</gene>
<proteinExistence type="predicted"/>